<dbReference type="EMBL" id="MT142443">
    <property type="protein sequence ID" value="QJA80963.1"/>
    <property type="molecule type" value="Genomic_DNA"/>
</dbReference>
<dbReference type="Pfam" id="PF10065">
    <property type="entry name" value="DUF2303"/>
    <property type="match status" value="1"/>
</dbReference>
<evidence type="ECO:0000313" key="2">
    <source>
        <dbReference type="EMBL" id="QJA80963.1"/>
    </source>
</evidence>
<dbReference type="InterPro" id="IPR019276">
    <property type="entry name" value="DUF2303"/>
</dbReference>
<organism evidence="2">
    <name type="scientific">viral metagenome</name>
    <dbReference type="NCBI Taxonomy" id="1070528"/>
    <lineage>
        <taxon>unclassified sequences</taxon>
        <taxon>metagenomes</taxon>
        <taxon>organismal metagenomes</taxon>
    </lineage>
</organism>
<sequence>MPDIDYGEVGSNIVYTSLHAGAATADPKKNPEPHGRAYAVTPPGHTVEYLERPEFPPRRNGTVKLSDTASFLEYWKRQHSADSYIYGSMVPAQFLAVLNEHSGTKAEGGADWRDHRALYALQHSDEWNTWTGRSGKPFDGNESFAYWLEENLLDIKSPAPAKFMDIALNMRVKQGQVFGNKVNLNDGNIVLEYTNAVEGSA</sequence>
<accession>A0A6M3KGA5</accession>
<proteinExistence type="predicted"/>
<protein>
    <submittedName>
        <fullName evidence="2">Uncharacterized protein</fullName>
    </submittedName>
</protein>
<dbReference type="EMBL" id="MT141454">
    <property type="protein sequence ID" value="QJA61835.1"/>
    <property type="molecule type" value="Genomic_DNA"/>
</dbReference>
<evidence type="ECO:0000313" key="1">
    <source>
        <dbReference type="EMBL" id="QJA61835.1"/>
    </source>
</evidence>
<reference evidence="2" key="1">
    <citation type="submission" date="2020-03" db="EMBL/GenBank/DDBJ databases">
        <title>The deep terrestrial virosphere.</title>
        <authorList>
            <person name="Holmfeldt K."/>
            <person name="Nilsson E."/>
            <person name="Simone D."/>
            <person name="Lopez-Fernandez M."/>
            <person name="Wu X."/>
            <person name="de Brujin I."/>
            <person name="Lundin D."/>
            <person name="Andersson A."/>
            <person name="Bertilsson S."/>
            <person name="Dopson M."/>
        </authorList>
    </citation>
    <scope>NUCLEOTIDE SEQUENCE</scope>
    <source>
        <strain evidence="2">MM415A00613</strain>
        <strain evidence="1">MM415B00887</strain>
    </source>
</reference>
<gene>
    <name evidence="2" type="ORF">MM415A00613_0010</name>
    <name evidence="1" type="ORF">MM415B00887_0024</name>
</gene>
<name>A0A6M3KGA5_9ZZZZ</name>
<dbReference type="AlphaFoldDB" id="A0A6M3KGA5"/>